<dbReference type="EMBL" id="KJ729021">
    <property type="protein sequence ID" value="AIH15696.1"/>
    <property type="molecule type" value="Genomic_DNA"/>
</dbReference>
<keyword evidence="1" id="KW-0472">Membrane</keyword>
<sequence>MYQISPMNWVMILLLVFFLIMYLFSLINNFEKKSFSFNSMMKI</sequence>
<geneLocation type="mitochondrion" evidence="2"/>
<name>A0A075X8H1_TETPC</name>
<evidence type="ECO:0000313" key="3">
    <source>
        <dbReference type="EMBL" id="AUT13862.1"/>
    </source>
</evidence>
<organism evidence="2">
    <name type="scientific">Tetranychus pueraricola</name>
    <name type="common">Spider mite</name>
    <dbReference type="NCBI Taxonomy" id="60960"/>
    <lineage>
        <taxon>Eukaryota</taxon>
        <taxon>Metazoa</taxon>
        <taxon>Ecdysozoa</taxon>
        <taxon>Arthropoda</taxon>
        <taxon>Chelicerata</taxon>
        <taxon>Arachnida</taxon>
        <taxon>Acari</taxon>
        <taxon>Acariformes</taxon>
        <taxon>Trombidiformes</taxon>
        <taxon>Prostigmata</taxon>
        <taxon>Eleutherengona</taxon>
        <taxon>Raphignathae</taxon>
        <taxon>Tetranychoidea</taxon>
        <taxon>Tetranychidae</taxon>
        <taxon>Tetranychus</taxon>
    </lineage>
</organism>
<keyword evidence="1" id="KW-1133">Transmembrane helix</keyword>
<dbReference type="RefSeq" id="YP_009051535.1">
    <property type="nucleotide sequence ID" value="NC_024680.1"/>
</dbReference>
<dbReference type="EMBL" id="MG518353">
    <property type="protein sequence ID" value="AUT13862.1"/>
    <property type="molecule type" value="Genomic_DNA"/>
</dbReference>
<keyword evidence="1" id="KW-0812">Transmembrane</keyword>
<evidence type="ECO:0000256" key="1">
    <source>
        <dbReference type="SAM" id="Phobius"/>
    </source>
</evidence>
<reference evidence="3" key="2">
    <citation type="submission" date="2017-11" db="EMBL/GenBank/DDBJ databases">
        <title>Explore the mitochondrial genome evolution of spider mites in relation to their climatic distributions.</title>
        <authorList>
            <person name="Sun J.-T."/>
            <person name="Hong X.-Y."/>
        </authorList>
    </citation>
    <scope>NUCLEOTIDE SEQUENCE</scope>
</reference>
<protein>
    <submittedName>
        <fullName evidence="2">ATP synthase F0 subunit 8</fullName>
    </submittedName>
</protein>
<gene>
    <name evidence="2" type="primary">ATP8</name>
</gene>
<reference evidence="2" key="1">
    <citation type="journal article" date="2014" name="PLoS ONE">
        <title>The complete mitochondrial genomes of six species of tetranychus provide insights into the phylogeny and evolution of spider mites.</title>
        <authorList>
            <person name="Chen D.S."/>
            <person name="Jin P.Y."/>
            <person name="Zhang K.J."/>
            <person name="Ding X.L."/>
            <person name="Yang S.X."/>
            <person name="Ju J.F."/>
            <person name="Zhao J.Y."/>
            <person name="Hong X.Y."/>
        </authorList>
    </citation>
    <scope>NUCLEOTIDE SEQUENCE</scope>
</reference>
<proteinExistence type="predicted"/>
<keyword evidence="2" id="KW-0496">Mitochondrion</keyword>
<dbReference type="CTD" id="4509"/>
<evidence type="ECO:0000313" key="2">
    <source>
        <dbReference type="EMBL" id="AIH15696.1"/>
    </source>
</evidence>
<feature type="transmembrane region" description="Helical" evidence="1">
    <location>
        <begin position="6"/>
        <end position="27"/>
    </location>
</feature>
<dbReference type="AlphaFoldDB" id="A0A075X8H1"/>
<dbReference type="EMBL" id="MG518354">
    <property type="protein sequence ID" value="AUT13875.1"/>
    <property type="molecule type" value="Genomic_DNA"/>
</dbReference>
<accession>A0A075X8H1</accession>
<dbReference type="GeneID" id="20006229"/>
<dbReference type="EMBL" id="MG518356">
    <property type="protein sequence ID" value="AUT13901.1"/>
    <property type="molecule type" value="Genomic_DNA"/>
</dbReference>
<dbReference type="EMBL" id="MG518355">
    <property type="protein sequence ID" value="AUT13888.1"/>
    <property type="molecule type" value="Genomic_DNA"/>
</dbReference>